<accession>A0ABU1MI33</accession>
<evidence type="ECO:0000313" key="2">
    <source>
        <dbReference type="EMBL" id="MDR6509833.1"/>
    </source>
</evidence>
<protein>
    <submittedName>
        <fullName evidence="2">Flp pilus assembly pilin Flp</fullName>
    </submittedName>
</protein>
<reference evidence="2 3" key="1">
    <citation type="submission" date="2023-07" db="EMBL/GenBank/DDBJ databases">
        <title>Sorghum-associated microbial communities from plants grown in Nebraska, USA.</title>
        <authorList>
            <person name="Schachtman D."/>
        </authorList>
    </citation>
    <scope>NUCLEOTIDE SEQUENCE [LARGE SCALE GENOMIC DNA]</scope>
    <source>
        <strain evidence="2 3">DS1027</strain>
    </source>
</reference>
<proteinExistence type="predicted"/>
<evidence type="ECO:0000313" key="3">
    <source>
        <dbReference type="Proteomes" id="UP001184150"/>
    </source>
</evidence>
<dbReference type="RefSeq" id="WP_309804390.1">
    <property type="nucleotide sequence ID" value="NZ_JAVDRD010000001.1"/>
</dbReference>
<organism evidence="2 3">
    <name type="scientific">Novosphingobium capsulatum</name>
    <dbReference type="NCBI Taxonomy" id="13688"/>
    <lineage>
        <taxon>Bacteria</taxon>
        <taxon>Pseudomonadati</taxon>
        <taxon>Pseudomonadota</taxon>
        <taxon>Alphaproteobacteria</taxon>
        <taxon>Sphingomonadales</taxon>
        <taxon>Sphingomonadaceae</taxon>
        <taxon>Novosphingobium</taxon>
    </lineage>
</organism>
<dbReference type="EMBL" id="JAVDRD010000001">
    <property type="protein sequence ID" value="MDR6509833.1"/>
    <property type="molecule type" value="Genomic_DNA"/>
</dbReference>
<comment type="caution">
    <text evidence="2">The sequence shown here is derived from an EMBL/GenBank/DDBJ whole genome shotgun (WGS) entry which is preliminary data.</text>
</comment>
<keyword evidence="1" id="KW-1133">Transmembrane helix</keyword>
<sequence length="60" mass="6671">MKNFLRKIARESEAVTLVEYGLLVGALGLSIVFGLNAFTNQLYRLWHIIDNAAVAAANRH</sequence>
<keyword evidence="1" id="KW-0472">Membrane</keyword>
<keyword evidence="3" id="KW-1185">Reference proteome</keyword>
<dbReference type="Proteomes" id="UP001184150">
    <property type="component" value="Unassembled WGS sequence"/>
</dbReference>
<feature type="transmembrane region" description="Helical" evidence="1">
    <location>
        <begin position="20"/>
        <end position="38"/>
    </location>
</feature>
<keyword evidence="1" id="KW-0812">Transmembrane</keyword>
<evidence type="ECO:0000256" key="1">
    <source>
        <dbReference type="SAM" id="Phobius"/>
    </source>
</evidence>
<gene>
    <name evidence="2" type="ORF">J2792_000673</name>
</gene>
<name>A0ABU1MI33_9SPHN</name>